<evidence type="ECO:0000259" key="5">
    <source>
        <dbReference type="PROSITE" id="PS50977"/>
    </source>
</evidence>
<evidence type="ECO:0000256" key="1">
    <source>
        <dbReference type="ARBA" id="ARBA00023015"/>
    </source>
</evidence>
<dbReference type="AlphaFoldDB" id="A0A6B8MU05"/>
<feature type="DNA-binding region" description="H-T-H motif" evidence="4">
    <location>
        <begin position="50"/>
        <end position="69"/>
    </location>
</feature>
<dbReference type="SUPFAM" id="SSF48498">
    <property type="entry name" value="Tetracyclin repressor-like, C-terminal domain"/>
    <property type="match status" value="1"/>
</dbReference>
<sequence>MLRQITLSRSNVVSTIKPGRNPGRPRQFDPAQAIETAQHLFHSRGYDAVSIADLTKAFGINPPSFYAAYGSKLGLYTRVLERYSRTGAIPLTALLRDDRPLAQCLIDVLNEAARRYVADPAAAGCLVLEGIHCNDSAARKAACELHSAAENSIREYITRRDPQNAVRLTDYMATLMAGLSAKARAGDSLERLQETVRLAGLALEQQLPR</sequence>
<dbReference type="SUPFAM" id="SSF46689">
    <property type="entry name" value="Homeodomain-like"/>
    <property type="match status" value="1"/>
</dbReference>
<evidence type="ECO:0000256" key="2">
    <source>
        <dbReference type="ARBA" id="ARBA00023125"/>
    </source>
</evidence>
<gene>
    <name evidence="6" type="ORF">GJ746_11320</name>
</gene>
<evidence type="ECO:0000313" key="7">
    <source>
        <dbReference type="Proteomes" id="UP000427108"/>
    </source>
</evidence>
<evidence type="ECO:0000313" key="6">
    <source>
        <dbReference type="EMBL" id="QGN37853.1"/>
    </source>
</evidence>
<dbReference type="InterPro" id="IPR001647">
    <property type="entry name" value="HTH_TetR"/>
</dbReference>
<name>A0A6B8MU05_KLEOX</name>
<dbReference type="Pfam" id="PF00440">
    <property type="entry name" value="TetR_N"/>
    <property type="match status" value="1"/>
</dbReference>
<keyword evidence="3" id="KW-0804">Transcription</keyword>
<dbReference type="EMBL" id="CP046115">
    <property type="protein sequence ID" value="QGN37853.1"/>
    <property type="molecule type" value="Genomic_DNA"/>
</dbReference>
<dbReference type="PANTHER" id="PTHR47506">
    <property type="entry name" value="TRANSCRIPTIONAL REGULATORY PROTEIN"/>
    <property type="match status" value="1"/>
</dbReference>
<keyword evidence="2 4" id="KW-0238">DNA-binding</keyword>
<dbReference type="PROSITE" id="PS50977">
    <property type="entry name" value="HTH_TETR_2"/>
    <property type="match status" value="1"/>
</dbReference>
<protein>
    <submittedName>
        <fullName evidence="6">TetR family transcriptional regulator</fullName>
    </submittedName>
</protein>
<accession>A0A6B8MU05</accession>
<feature type="domain" description="HTH tetR-type" evidence="5">
    <location>
        <begin position="27"/>
        <end position="87"/>
    </location>
</feature>
<dbReference type="Gene3D" id="1.10.357.10">
    <property type="entry name" value="Tetracycline Repressor, domain 2"/>
    <property type="match status" value="1"/>
</dbReference>
<proteinExistence type="predicted"/>
<evidence type="ECO:0000256" key="3">
    <source>
        <dbReference type="ARBA" id="ARBA00023163"/>
    </source>
</evidence>
<keyword evidence="1" id="KW-0805">Transcription regulation</keyword>
<dbReference type="OrthoDB" id="270177at2"/>
<reference evidence="6 7" key="1">
    <citation type="submission" date="2019-11" db="EMBL/GenBank/DDBJ databases">
        <title>Isolation and Application of One Kind of P-Hydroxybenzoic Acid Degrading Bacterium in Mitigating Cropping Obstacle of Cucumber.</title>
        <authorList>
            <person name="Wu F."/>
            <person name="An Y."/>
        </authorList>
    </citation>
    <scope>NUCLEOTIDE SEQUENCE [LARGE SCALE GENOMIC DNA]</scope>
    <source>
        <strain evidence="6 7">P620</strain>
    </source>
</reference>
<evidence type="ECO:0000256" key="4">
    <source>
        <dbReference type="PROSITE-ProRule" id="PRU00335"/>
    </source>
</evidence>
<dbReference type="Proteomes" id="UP000427108">
    <property type="component" value="Chromosome"/>
</dbReference>
<dbReference type="Gene3D" id="1.10.10.60">
    <property type="entry name" value="Homeodomain-like"/>
    <property type="match status" value="1"/>
</dbReference>
<dbReference type="PANTHER" id="PTHR47506:SF1">
    <property type="entry name" value="HTH-TYPE TRANSCRIPTIONAL REGULATOR YJDC"/>
    <property type="match status" value="1"/>
</dbReference>
<dbReference type="InterPro" id="IPR036271">
    <property type="entry name" value="Tet_transcr_reg_TetR-rel_C_sf"/>
</dbReference>
<dbReference type="InterPro" id="IPR009057">
    <property type="entry name" value="Homeodomain-like_sf"/>
</dbReference>
<dbReference type="GO" id="GO:0003677">
    <property type="term" value="F:DNA binding"/>
    <property type="evidence" value="ECO:0007669"/>
    <property type="project" value="UniProtKB-UniRule"/>
</dbReference>
<organism evidence="6 7">
    <name type="scientific">Klebsiella oxytoca</name>
    <dbReference type="NCBI Taxonomy" id="571"/>
    <lineage>
        <taxon>Bacteria</taxon>
        <taxon>Pseudomonadati</taxon>
        <taxon>Pseudomonadota</taxon>
        <taxon>Gammaproteobacteria</taxon>
        <taxon>Enterobacterales</taxon>
        <taxon>Enterobacteriaceae</taxon>
        <taxon>Klebsiella/Raoultella group</taxon>
        <taxon>Klebsiella</taxon>
    </lineage>
</organism>